<dbReference type="EMBL" id="JAQQWN010000010">
    <property type="protein sequence ID" value="KAK8062886.1"/>
    <property type="molecule type" value="Genomic_DNA"/>
</dbReference>
<feature type="non-terminal residue" evidence="5">
    <location>
        <position position="702"/>
    </location>
</feature>
<dbReference type="PROSITE" id="PS51718">
    <property type="entry name" value="G_DYNAMIN_2"/>
    <property type="match status" value="1"/>
</dbReference>
<dbReference type="InterPro" id="IPR022812">
    <property type="entry name" value="Dynamin"/>
</dbReference>
<dbReference type="InterPro" id="IPR027417">
    <property type="entry name" value="P-loop_NTPase"/>
</dbReference>
<keyword evidence="2" id="KW-0342">GTP-binding</keyword>
<protein>
    <recommendedName>
        <fullName evidence="7">Interferon-induced GTP-binding protein Mx</fullName>
    </recommendedName>
</protein>
<dbReference type="Proteomes" id="UP001433268">
    <property type="component" value="Unassembled WGS sequence"/>
</dbReference>
<keyword evidence="1" id="KW-0547">Nucleotide-binding</keyword>
<evidence type="ECO:0000259" key="4">
    <source>
        <dbReference type="PROSITE" id="PS51718"/>
    </source>
</evidence>
<dbReference type="Pfam" id="PF01031">
    <property type="entry name" value="Dynamin_M"/>
    <property type="match status" value="1"/>
</dbReference>
<organism evidence="5 6">
    <name type="scientific">Apiospora hydei</name>
    <dbReference type="NCBI Taxonomy" id="1337664"/>
    <lineage>
        <taxon>Eukaryota</taxon>
        <taxon>Fungi</taxon>
        <taxon>Dikarya</taxon>
        <taxon>Ascomycota</taxon>
        <taxon>Pezizomycotina</taxon>
        <taxon>Sordariomycetes</taxon>
        <taxon>Xylariomycetidae</taxon>
        <taxon>Amphisphaeriales</taxon>
        <taxon>Apiosporaceae</taxon>
        <taxon>Apiospora</taxon>
    </lineage>
</organism>
<name>A0ABR1UXV8_9PEZI</name>
<proteinExistence type="predicted"/>
<evidence type="ECO:0000256" key="1">
    <source>
        <dbReference type="ARBA" id="ARBA00022741"/>
    </source>
</evidence>
<dbReference type="GeneID" id="92052357"/>
<feature type="domain" description="Dynamin-type G" evidence="4">
    <location>
        <begin position="35"/>
        <end position="318"/>
    </location>
</feature>
<evidence type="ECO:0008006" key="7">
    <source>
        <dbReference type="Google" id="ProtNLM"/>
    </source>
</evidence>
<dbReference type="PANTHER" id="PTHR11566:SF149">
    <property type="entry name" value="GTPASE, PUTATIVE (AFU_ORTHOLOGUE AFUA_6G11890)-RELATED"/>
    <property type="match status" value="1"/>
</dbReference>
<evidence type="ECO:0000313" key="5">
    <source>
        <dbReference type="EMBL" id="KAK8062886.1"/>
    </source>
</evidence>
<reference evidence="5 6" key="1">
    <citation type="submission" date="2023-01" db="EMBL/GenBank/DDBJ databases">
        <title>Analysis of 21 Apiospora genomes using comparative genomics revels a genus with tremendous synthesis potential of carbohydrate active enzymes and secondary metabolites.</title>
        <authorList>
            <person name="Sorensen T."/>
        </authorList>
    </citation>
    <scope>NUCLEOTIDE SEQUENCE [LARGE SCALE GENOMIC DNA]</scope>
    <source>
        <strain evidence="5 6">CBS 114990</strain>
    </source>
</reference>
<dbReference type="CDD" id="cd08771">
    <property type="entry name" value="DLP_1"/>
    <property type="match status" value="1"/>
</dbReference>
<dbReference type="PRINTS" id="PR00195">
    <property type="entry name" value="DYNAMIN"/>
</dbReference>
<dbReference type="SUPFAM" id="SSF52540">
    <property type="entry name" value="P-loop containing nucleoside triphosphate hydrolases"/>
    <property type="match status" value="1"/>
</dbReference>
<dbReference type="SMART" id="SM00053">
    <property type="entry name" value="DYNc"/>
    <property type="match status" value="1"/>
</dbReference>
<dbReference type="InterPro" id="IPR000375">
    <property type="entry name" value="Dynamin_stalk"/>
</dbReference>
<dbReference type="PANTHER" id="PTHR11566">
    <property type="entry name" value="DYNAMIN"/>
    <property type="match status" value="1"/>
</dbReference>
<sequence length="702" mass="78588">MDSTPEATGTLLQSQDHRDLLDVIDTLRSQGLSRFVDLPQIIVCGDQSSGKSSVLEAISGMSFPTKDTLCTRFATELILRRNPSVGIHVSIHPGPDRSPKEKQNLEAFTYTHDDLDIGEAIEQAKEAMGLDGGDAVFSADVLRVEVSGPTQPHLTIVDLPGLFLAGNKDQSEADAKLVESLVLSYMKKPRSIILAVVSAKSDFALQQVTRHARKLDPKGLRTLGLVTKPDTLDQGSDSERFYMELAQNKDVQFRLGWHVLRNRNYLERDVSTAERDAIEQEFFAKGVWTVLDASQLGVAALNIRLSHVLRDQILQNLPSVLSDVNTGIQQCREKLTRLGSSRDKPPEQRKYLLKASTEFLNLMNAATAGVYTHVFFASSGDQSTHARRLRAVVQNTLYDFAQRMRTKGHARSIVDGDVADDGRCISRSDYINEVKVLMKDSRGRELPGTYQPLIVAELFSKQCKPWEGLVVDLSERILASSLTTVSAVLRYVVDEDTAESLLREVVGPSLEKLRESLSTKVQEILEPHVSGHPITYNHYLTENVQKAQKARHRRELEIQLKDFFNIDEDAKDESGDFRINRTFNLKPLVGTVLFGSEPDMDTLSCSMAIDMMEAYYKVALKKLVDDVSVLAIEQCLIRKLPDLLSPEIVYDLEDETVRRVAGESQENALERTRTMDKLRVLESGMAELKRLKRHEPAMPDAE</sequence>
<evidence type="ECO:0000256" key="2">
    <source>
        <dbReference type="ARBA" id="ARBA00023134"/>
    </source>
</evidence>
<comment type="caution">
    <text evidence="5">The sequence shown here is derived from an EMBL/GenBank/DDBJ whole genome shotgun (WGS) entry which is preliminary data.</text>
</comment>
<dbReference type="InterPro" id="IPR001401">
    <property type="entry name" value="Dynamin_GTPase"/>
</dbReference>
<dbReference type="InterPro" id="IPR020850">
    <property type="entry name" value="GED_dom"/>
</dbReference>
<dbReference type="RefSeq" id="XP_066661485.1">
    <property type="nucleotide sequence ID" value="XM_066819297.1"/>
</dbReference>
<evidence type="ECO:0000259" key="3">
    <source>
        <dbReference type="PROSITE" id="PS51388"/>
    </source>
</evidence>
<dbReference type="InterPro" id="IPR045063">
    <property type="entry name" value="Dynamin_N"/>
</dbReference>
<gene>
    <name evidence="5" type="ORF">PG997_014983</name>
</gene>
<dbReference type="InterPro" id="IPR030381">
    <property type="entry name" value="G_DYNAMIN_dom"/>
</dbReference>
<keyword evidence="6" id="KW-1185">Reference proteome</keyword>
<dbReference type="Gene3D" id="3.40.50.300">
    <property type="entry name" value="P-loop containing nucleotide triphosphate hydrolases"/>
    <property type="match status" value="1"/>
</dbReference>
<accession>A0ABR1UXV8</accession>
<dbReference type="Pfam" id="PF00350">
    <property type="entry name" value="Dynamin_N"/>
    <property type="match status" value="1"/>
</dbReference>
<feature type="domain" description="GED" evidence="3">
    <location>
        <begin position="605"/>
        <end position="696"/>
    </location>
</feature>
<dbReference type="PROSITE" id="PS51388">
    <property type="entry name" value="GED"/>
    <property type="match status" value="1"/>
</dbReference>
<evidence type="ECO:0000313" key="6">
    <source>
        <dbReference type="Proteomes" id="UP001433268"/>
    </source>
</evidence>